<dbReference type="RefSeq" id="WP_264499532.1">
    <property type="nucleotide sequence ID" value="NZ_JAPDDS010000001.1"/>
</dbReference>
<evidence type="ECO:0000313" key="2">
    <source>
        <dbReference type="EMBL" id="MCW1883573.1"/>
    </source>
</evidence>
<feature type="compositionally biased region" description="Polar residues" evidence="1">
    <location>
        <begin position="1"/>
        <end position="12"/>
    </location>
</feature>
<organism evidence="2 3">
    <name type="scientific">Luteolibacter flavescens</name>
    <dbReference type="NCBI Taxonomy" id="1859460"/>
    <lineage>
        <taxon>Bacteria</taxon>
        <taxon>Pseudomonadati</taxon>
        <taxon>Verrucomicrobiota</taxon>
        <taxon>Verrucomicrobiia</taxon>
        <taxon>Verrucomicrobiales</taxon>
        <taxon>Verrucomicrobiaceae</taxon>
        <taxon>Luteolibacter</taxon>
    </lineage>
</organism>
<dbReference type="EMBL" id="JAPDDS010000001">
    <property type="protein sequence ID" value="MCW1883573.1"/>
    <property type="molecule type" value="Genomic_DNA"/>
</dbReference>
<feature type="compositionally biased region" description="Basic and acidic residues" evidence="1">
    <location>
        <begin position="31"/>
        <end position="42"/>
    </location>
</feature>
<reference evidence="2 3" key="1">
    <citation type="submission" date="2022-10" db="EMBL/GenBank/DDBJ databases">
        <title>Luteolibacter flavescens strain MCCC 1K03193, whole genome shotgun sequencing project.</title>
        <authorList>
            <person name="Zhao G."/>
            <person name="Shen L."/>
        </authorList>
    </citation>
    <scope>NUCLEOTIDE SEQUENCE [LARGE SCALE GENOMIC DNA]</scope>
    <source>
        <strain evidence="2 3">MCCC 1K03193</strain>
    </source>
</reference>
<name>A0ABT3FJ31_9BACT</name>
<accession>A0ABT3FJ31</accession>
<evidence type="ECO:0000256" key="1">
    <source>
        <dbReference type="SAM" id="MobiDB-lite"/>
    </source>
</evidence>
<evidence type="ECO:0000313" key="3">
    <source>
        <dbReference type="Proteomes" id="UP001207930"/>
    </source>
</evidence>
<evidence type="ECO:0008006" key="4">
    <source>
        <dbReference type="Google" id="ProtNLM"/>
    </source>
</evidence>
<gene>
    <name evidence="2" type="ORF">OKA04_02465</name>
</gene>
<keyword evidence="3" id="KW-1185">Reference proteome</keyword>
<feature type="region of interest" description="Disordered" evidence="1">
    <location>
        <begin position="1"/>
        <end position="49"/>
    </location>
</feature>
<sequence length="134" mass="15170">MRTQKFPQTQNPEHLESHAERNGSQNGSHDVSTRHAHWDDLHSSSNGTTRHFLTNLRHEISRRPWTDIAVAAAAGFAAGWLLSGRHRSHAVRDLFLGSLLPAASKKVHHAYDAIRDNGSLREIGHQFDKLKSRW</sequence>
<protein>
    <recommendedName>
        <fullName evidence="4">YtxH domain-containing protein</fullName>
    </recommendedName>
</protein>
<proteinExistence type="predicted"/>
<comment type="caution">
    <text evidence="2">The sequence shown here is derived from an EMBL/GenBank/DDBJ whole genome shotgun (WGS) entry which is preliminary data.</text>
</comment>
<dbReference type="Proteomes" id="UP001207930">
    <property type="component" value="Unassembled WGS sequence"/>
</dbReference>